<dbReference type="InterPro" id="IPR004579">
    <property type="entry name" value="ERCC1/RAD10/SWI10"/>
</dbReference>
<evidence type="ECO:0000313" key="9">
    <source>
        <dbReference type="Proteomes" id="UP000095038"/>
    </source>
</evidence>
<dbReference type="InParanoid" id="A0A1D2VMZ4"/>
<feature type="non-terminal residue" evidence="8">
    <location>
        <position position="1"/>
    </location>
</feature>
<keyword evidence="9" id="KW-1185">Reference proteome</keyword>
<dbReference type="GO" id="GO:0000110">
    <property type="term" value="C:nucleotide-excision repair factor 1 complex"/>
    <property type="evidence" value="ECO:0007669"/>
    <property type="project" value="TreeGrafter"/>
</dbReference>
<evidence type="ECO:0000313" key="8">
    <source>
        <dbReference type="EMBL" id="ODV62925.1"/>
    </source>
</evidence>
<dbReference type="InterPro" id="IPR047260">
    <property type="entry name" value="ERCC1-like_central_dom"/>
</dbReference>
<dbReference type="Gene3D" id="1.10.150.20">
    <property type="entry name" value="5' to 3' exonuclease, C-terminal subdomain"/>
    <property type="match status" value="1"/>
</dbReference>
<reference evidence="9" key="1">
    <citation type="submission" date="2016-05" db="EMBL/GenBank/DDBJ databases">
        <title>Comparative genomics of biotechnologically important yeasts.</title>
        <authorList>
            <consortium name="DOE Joint Genome Institute"/>
            <person name="Riley R."/>
            <person name="Haridas S."/>
            <person name="Wolfe K.H."/>
            <person name="Lopes M.R."/>
            <person name="Hittinger C.T."/>
            <person name="Goker M."/>
            <person name="Salamov A."/>
            <person name="Wisecaver J."/>
            <person name="Long T.M."/>
            <person name="Aerts A.L."/>
            <person name="Barry K."/>
            <person name="Choi C."/>
            <person name="Clum A."/>
            <person name="Coughlan A.Y."/>
            <person name="Deshpande S."/>
            <person name="Douglass A.P."/>
            <person name="Hanson S.J."/>
            <person name="Klenk H.-P."/>
            <person name="Labutti K."/>
            <person name="Lapidus A."/>
            <person name="Lindquist E."/>
            <person name="Lipzen A."/>
            <person name="Meier-Kolthoff J.P."/>
            <person name="Ohm R.A."/>
            <person name="Otillar R.P."/>
            <person name="Pangilinan J."/>
            <person name="Peng Y."/>
            <person name="Rokas A."/>
            <person name="Rosa C.A."/>
            <person name="Scheuner C."/>
            <person name="Sibirny A.A."/>
            <person name="Slot J.C."/>
            <person name="Stielow J.B."/>
            <person name="Sun H."/>
            <person name="Kurtzman C.P."/>
            <person name="Blackwell M."/>
            <person name="Grigoriev I.V."/>
            <person name="Jeffries T.W."/>
        </authorList>
    </citation>
    <scope>NUCLEOTIDE SEQUENCE [LARGE SCALE GENOMIC DNA]</scope>
    <source>
        <strain evidence="9">DSM 1968</strain>
    </source>
</reference>
<evidence type="ECO:0000259" key="7">
    <source>
        <dbReference type="Pfam" id="PF03834"/>
    </source>
</evidence>
<dbReference type="AlphaFoldDB" id="A0A1D2VMZ4"/>
<dbReference type="FunCoup" id="A0A1D2VMZ4">
    <property type="interactions" value="121"/>
</dbReference>
<dbReference type="Proteomes" id="UP000095038">
    <property type="component" value="Unassembled WGS sequence"/>
</dbReference>
<sequence length="233" mass="26526">SPSLHSKIKINKSQNGNPLIQTIKSKNVPFEFTSLIQSDYLINSQTFVLFLSLRYHKLHPEYIFNRLKKFGFGAQSSSTNVLKILLCVLDIENSGNTHYWEILKSLLKVCIFNDFTLILTWSFEEAGNYICVLKNLSAVSGNKGSSNKKLGISIKGELKEDYYSRLLNCLTSIKGINKSDVSRIVSSNSGIKNFKELVKDNGNELENINGWGPKKISRFKYVVNEPFIFNYDY</sequence>
<dbReference type="GO" id="GO:0070914">
    <property type="term" value="P:UV-damage excision repair"/>
    <property type="evidence" value="ECO:0007669"/>
    <property type="project" value="TreeGrafter"/>
</dbReference>
<evidence type="ECO:0000256" key="6">
    <source>
        <dbReference type="ARBA" id="ARBA00023242"/>
    </source>
</evidence>
<dbReference type="PANTHER" id="PTHR12749:SF0">
    <property type="entry name" value="DNA EXCISION REPAIR PROTEIN ERCC-1"/>
    <property type="match status" value="1"/>
</dbReference>
<comment type="subcellular location">
    <subcellularLocation>
        <location evidence="1">Nucleus</location>
    </subcellularLocation>
</comment>
<protein>
    <submittedName>
        <fullName evidence="8">DNA repair protein rad10</fullName>
    </submittedName>
</protein>
<dbReference type="GO" id="GO:0006302">
    <property type="term" value="P:double-strand break repair"/>
    <property type="evidence" value="ECO:0007669"/>
    <property type="project" value="UniProtKB-ARBA"/>
</dbReference>
<keyword evidence="5" id="KW-0234">DNA repair</keyword>
<dbReference type="InterPro" id="IPR011335">
    <property type="entry name" value="Restrct_endonuc-II-like"/>
</dbReference>
<dbReference type="EMBL" id="KV454476">
    <property type="protein sequence ID" value="ODV62925.1"/>
    <property type="molecule type" value="Genomic_DNA"/>
</dbReference>
<dbReference type="OrthoDB" id="10262814at2759"/>
<dbReference type="SUPFAM" id="SSF52980">
    <property type="entry name" value="Restriction endonuclease-like"/>
    <property type="match status" value="1"/>
</dbReference>
<evidence type="ECO:0000256" key="5">
    <source>
        <dbReference type="ARBA" id="ARBA00023204"/>
    </source>
</evidence>
<dbReference type="RefSeq" id="XP_020049232.1">
    <property type="nucleotide sequence ID" value="XM_020189397.1"/>
</dbReference>
<dbReference type="STRING" id="1344418.A0A1D2VMZ4"/>
<dbReference type="GO" id="GO:0003684">
    <property type="term" value="F:damaged DNA binding"/>
    <property type="evidence" value="ECO:0007669"/>
    <property type="project" value="InterPro"/>
</dbReference>
<evidence type="ECO:0000256" key="2">
    <source>
        <dbReference type="ARBA" id="ARBA00008283"/>
    </source>
</evidence>
<proteinExistence type="inferred from homology"/>
<dbReference type="GO" id="GO:0006312">
    <property type="term" value="P:mitotic recombination"/>
    <property type="evidence" value="ECO:0007669"/>
    <property type="project" value="TreeGrafter"/>
</dbReference>
<evidence type="ECO:0000256" key="3">
    <source>
        <dbReference type="ARBA" id="ARBA00022763"/>
    </source>
</evidence>
<name>A0A1D2VMZ4_9ASCO</name>
<dbReference type="GO" id="GO:0003697">
    <property type="term" value="F:single-stranded DNA binding"/>
    <property type="evidence" value="ECO:0007669"/>
    <property type="project" value="TreeGrafter"/>
</dbReference>
<dbReference type="GO" id="GO:0070522">
    <property type="term" value="C:ERCC4-ERCC1 complex"/>
    <property type="evidence" value="ECO:0007669"/>
    <property type="project" value="TreeGrafter"/>
</dbReference>
<keyword evidence="6" id="KW-0539">Nucleus</keyword>
<dbReference type="CDD" id="cd22325">
    <property type="entry name" value="ERCC1_C-like"/>
    <property type="match status" value="1"/>
</dbReference>
<dbReference type="Pfam" id="PF03834">
    <property type="entry name" value="Rad10"/>
    <property type="match status" value="1"/>
</dbReference>
<dbReference type="InterPro" id="IPR010994">
    <property type="entry name" value="RuvA_2-like"/>
</dbReference>
<evidence type="ECO:0000256" key="1">
    <source>
        <dbReference type="ARBA" id="ARBA00004123"/>
    </source>
</evidence>
<comment type="similarity">
    <text evidence="2">Belongs to the ERCC1/RAD10/SWI10 family.</text>
</comment>
<evidence type="ECO:0000256" key="4">
    <source>
        <dbReference type="ARBA" id="ARBA00023125"/>
    </source>
</evidence>
<organism evidence="8 9">
    <name type="scientific">Ascoidea rubescens DSM 1968</name>
    <dbReference type="NCBI Taxonomy" id="1344418"/>
    <lineage>
        <taxon>Eukaryota</taxon>
        <taxon>Fungi</taxon>
        <taxon>Dikarya</taxon>
        <taxon>Ascomycota</taxon>
        <taxon>Saccharomycotina</taxon>
        <taxon>Saccharomycetes</taxon>
        <taxon>Ascoideaceae</taxon>
        <taxon>Ascoidea</taxon>
    </lineage>
</organism>
<keyword evidence="3" id="KW-0227">DNA damage</keyword>
<dbReference type="PANTHER" id="PTHR12749">
    <property type="entry name" value="EXCISION REPAIR CROSS-COMPLEMENTING 1 ERCC1"/>
    <property type="match status" value="1"/>
</dbReference>
<feature type="domain" description="ERCC1-like central" evidence="7">
    <location>
        <begin position="8"/>
        <end position="133"/>
    </location>
</feature>
<keyword evidence="4" id="KW-0238">DNA-binding</keyword>
<gene>
    <name evidence="8" type="ORF">ASCRUDRAFT_16115</name>
</gene>
<dbReference type="NCBIfam" id="TIGR00597">
    <property type="entry name" value="rad10"/>
    <property type="match status" value="1"/>
</dbReference>
<dbReference type="Gene3D" id="3.40.50.10130">
    <property type="match status" value="1"/>
</dbReference>
<feature type="non-terminal residue" evidence="8">
    <location>
        <position position="233"/>
    </location>
</feature>
<accession>A0A1D2VMZ4</accession>
<dbReference type="GeneID" id="30963033"/>
<dbReference type="SUPFAM" id="SSF47781">
    <property type="entry name" value="RuvA domain 2-like"/>
    <property type="match status" value="1"/>
</dbReference>